<protein>
    <recommendedName>
        <fullName evidence="4">Ig-like domain-containing protein</fullName>
    </recommendedName>
</protein>
<keyword evidence="1" id="KW-0732">Signal</keyword>
<name>A0ABZ3HCC6_9BACT</name>
<dbReference type="EMBL" id="CP147920">
    <property type="protein sequence ID" value="XAU15931.1"/>
    <property type="molecule type" value="Genomic_DNA"/>
</dbReference>
<accession>A0ABZ3HCC6</accession>
<evidence type="ECO:0000256" key="1">
    <source>
        <dbReference type="SAM" id="SignalP"/>
    </source>
</evidence>
<gene>
    <name evidence="2" type="ORF">WCY31_04305</name>
</gene>
<feature type="signal peptide" evidence="1">
    <location>
        <begin position="1"/>
        <end position="17"/>
    </location>
</feature>
<proteinExistence type="predicted"/>
<dbReference type="RefSeq" id="WP_345971036.1">
    <property type="nucleotide sequence ID" value="NZ_CP147920.1"/>
</dbReference>
<evidence type="ECO:0000313" key="3">
    <source>
        <dbReference type="Proteomes" id="UP001447842"/>
    </source>
</evidence>
<keyword evidence="3" id="KW-1185">Reference proteome</keyword>
<organism evidence="2 3">
    <name type="scientific">Sulfurimonas diazotrophicus</name>
    <dbReference type="NCBI Taxonomy" id="3131939"/>
    <lineage>
        <taxon>Bacteria</taxon>
        <taxon>Pseudomonadati</taxon>
        <taxon>Campylobacterota</taxon>
        <taxon>Epsilonproteobacteria</taxon>
        <taxon>Campylobacterales</taxon>
        <taxon>Sulfurimonadaceae</taxon>
        <taxon>Sulfurimonas</taxon>
    </lineage>
</organism>
<feature type="chain" id="PRO_5045624761" description="Ig-like domain-containing protein" evidence="1">
    <location>
        <begin position="18"/>
        <end position="160"/>
    </location>
</feature>
<sequence length="160" mass="17822">MKHLLLIALIATVSAWGAPVDFTFKVPVKLVKVRSSDAQVMCTVYNAQHQSIAGKFFRFDLNGDGQYTYSYNGTVTIEMSVHSGKDPRDGETYECQLSLLLPWASPPWQKPISQGSDIYLTPQPGTPFAPLVSGSIPKPKTIQQRVLPDKYRSLHPMKLK</sequence>
<reference evidence="2 3" key="1">
    <citation type="submission" date="2024-03" db="EMBL/GenBank/DDBJ databases">
        <title>Sulfurimonas sp. HSL3-1.</title>
        <authorList>
            <person name="Wang S."/>
        </authorList>
    </citation>
    <scope>NUCLEOTIDE SEQUENCE [LARGE SCALE GENOMIC DNA]</scope>
    <source>
        <strain evidence="2 3">HSL3-1</strain>
    </source>
</reference>
<evidence type="ECO:0008006" key="4">
    <source>
        <dbReference type="Google" id="ProtNLM"/>
    </source>
</evidence>
<evidence type="ECO:0000313" key="2">
    <source>
        <dbReference type="EMBL" id="XAU15931.1"/>
    </source>
</evidence>
<dbReference type="Proteomes" id="UP001447842">
    <property type="component" value="Chromosome"/>
</dbReference>